<feature type="non-terminal residue" evidence="1">
    <location>
        <position position="1"/>
    </location>
</feature>
<keyword evidence="2" id="KW-1185">Reference proteome</keyword>
<dbReference type="EMBL" id="CM024811">
    <property type="protein sequence ID" value="KAG8005105.1"/>
    <property type="molecule type" value="Genomic_DNA"/>
</dbReference>
<organism evidence="1 2">
    <name type="scientific">Nibea albiflora</name>
    <name type="common">Yellow drum</name>
    <name type="synonym">Corvina albiflora</name>
    <dbReference type="NCBI Taxonomy" id="240163"/>
    <lineage>
        <taxon>Eukaryota</taxon>
        <taxon>Metazoa</taxon>
        <taxon>Chordata</taxon>
        <taxon>Craniata</taxon>
        <taxon>Vertebrata</taxon>
        <taxon>Euteleostomi</taxon>
        <taxon>Actinopterygii</taxon>
        <taxon>Neopterygii</taxon>
        <taxon>Teleostei</taxon>
        <taxon>Neoteleostei</taxon>
        <taxon>Acanthomorphata</taxon>
        <taxon>Eupercaria</taxon>
        <taxon>Sciaenidae</taxon>
        <taxon>Nibea</taxon>
    </lineage>
</organism>
<comment type="caution">
    <text evidence="1">The sequence shown here is derived from an EMBL/GenBank/DDBJ whole genome shotgun (WGS) entry which is preliminary data.</text>
</comment>
<gene>
    <name evidence="1" type="ORF">GBF38_011010</name>
</gene>
<protein>
    <submittedName>
        <fullName evidence="1">Uncharacterized protein</fullName>
    </submittedName>
</protein>
<sequence>QNHTEPPSAPGWSGESRLSDKELKAMEGSGLKRGDKMERDFCLTSAGKMTSASISEQSTALTLRDRV</sequence>
<evidence type="ECO:0000313" key="1">
    <source>
        <dbReference type="EMBL" id="KAG8005105.1"/>
    </source>
</evidence>
<evidence type="ECO:0000313" key="2">
    <source>
        <dbReference type="Proteomes" id="UP000805704"/>
    </source>
</evidence>
<proteinExistence type="predicted"/>
<reference evidence="1" key="1">
    <citation type="submission" date="2020-04" db="EMBL/GenBank/DDBJ databases">
        <title>A chromosome-scale assembly and high-density genetic map of the yellow drum (Nibea albiflora) genome.</title>
        <authorList>
            <person name="Xu D."/>
            <person name="Zhang W."/>
            <person name="Chen R."/>
            <person name="Tan P."/>
            <person name="Wang L."/>
            <person name="Song H."/>
            <person name="Tian L."/>
            <person name="Zhu Q."/>
            <person name="Wang B."/>
        </authorList>
    </citation>
    <scope>NUCLEOTIDE SEQUENCE</scope>
    <source>
        <strain evidence="1">ZJHYS-2018</strain>
    </source>
</reference>
<accession>A0ACB7ESA7</accession>
<dbReference type="Proteomes" id="UP000805704">
    <property type="component" value="Chromosome 23"/>
</dbReference>
<name>A0ACB7ESA7_NIBAL</name>